<proteinExistence type="inferred from homology"/>
<protein>
    <submittedName>
        <fullName evidence="3">DNA replication protein dnaD</fullName>
    </submittedName>
</protein>
<evidence type="ECO:0000313" key="4">
    <source>
        <dbReference type="Proteomes" id="UP000290909"/>
    </source>
</evidence>
<reference evidence="3 4" key="1">
    <citation type="submission" date="2019-01" db="EMBL/GenBank/DDBJ databases">
        <authorList>
            <consortium name="Pathogen Informatics"/>
        </authorList>
    </citation>
    <scope>NUCLEOTIDE SEQUENCE [LARGE SCALE GENOMIC DNA]</scope>
    <source>
        <strain evidence="3 4">NCTC10172</strain>
    </source>
</reference>
<evidence type="ECO:0000313" key="3">
    <source>
        <dbReference type="EMBL" id="VEU82861.1"/>
    </source>
</evidence>
<feature type="domain" description="DnaB/C C-terminal" evidence="2">
    <location>
        <begin position="126"/>
        <end position="183"/>
    </location>
</feature>
<dbReference type="Pfam" id="PF07261">
    <property type="entry name" value="DnaB_2"/>
    <property type="match status" value="1"/>
</dbReference>
<dbReference type="Gene3D" id="1.10.10.630">
    <property type="entry name" value="DnaD domain-like"/>
    <property type="match status" value="1"/>
</dbReference>
<dbReference type="SUPFAM" id="SSF46785">
    <property type="entry name" value="Winged helix' DNA-binding domain"/>
    <property type="match status" value="1"/>
</dbReference>
<comment type="similarity">
    <text evidence="1">Belongs to the DnaB/DnaD family.</text>
</comment>
<dbReference type="InterPro" id="IPR006343">
    <property type="entry name" value="DnaB/C_C"/>
</dbReference>
<dbReference type="SUPFAM" id="SSF158499">
    <property type="entry name" value="DnaD domain-like"/>
    <property type="match status" value="1"/>
</dbReference>
<sequence length="212" mass="24949">MSNLIRKLYEDHFLEIEPLLTKESKRLKLSPNELVVLKTLFQMLKKRVFSIKQIEKKIELPITDIEKAVDKLTNKGFVTFALETRNEKQVEVFDLSGTFDLISKLYEEDLRQIEIQKHESKISMAIEMIENALGRVLSGAELEIVKSWYEENTHTHELIISKIEEHQTSGRFSVKFLDRILNQTKLQLAPSDEKTEEAIDRIFKAIKWFQWI</sequence>
<evidence type="ECO:0000256" key="1">
    <source>
        <dbReference type="ARBA" id="ARBA00093462"/>
    </source>
</evidence>
<dbReference type="InterPro" id="IPR034829">
    <property type="entry name" value="DnaD-like_sf"/>
</dbReference>
<evidence type="ECO:0000259" key="2">
    <source>
        <dbReference type="Pfam" id="PF07261"/>
    </source>
</evidence>
<gene>
    <name evidence="3" type="primary">dnaD</name>
    <name evidence="3" type="ORF">NCTC10172_00887</name>
</gene>
<accession>A0A449BK60</accession>
<organism evidence="3 4">
    <name type="scientific">Acholeplasma hippikon</name>
    <dbReference type="NCBI Taxonomy" id="264636"/>
    <lineage>
        <taxon>Bacteria</taxon>
        <taxon>Bacillati</taxon>
        <taxon>Mycoplasmatota</taxon>
        <taxon>Mollicutes</taxon>
        <taxon>Acholeplasmatales</taxon>
        <taxon>Acholeplasmataceae</taxon>
        <taxon>Acholeplasma</taxon>
    </lineage>
</organism>
<dbReference type="Gene3D" id="1.10.10.10">
    <property type="entry name" value="Winged helix-like DNA-binding domain superfamily/Winged helix DNA-binding domain"/>
    <property type="match status" value="1"/>
</dbReference>
<dbReference type="STRING" id="1408416.GCA_000702765_00324"/>
<dbReference type="InterPro" id="IPR036388">
    <property type="entry name" value="WH-like_DNA-bd_sf"/>
</dbReference>
<dbReference type="KEGG" id="ahk:NCTC10172_00887"/>
<name>A0A449BK60_9MOLU</name>
<dbReference type="EMBL" id="LR215050">
    <property type="protein sequence ID" value="VEU82861.1"/>
    <property type="molecule type" value="Genomic_DNA"/>
</dbReference>
<keyword evidence="4" id="KW-1185">Reference proteome</keyword>
<dbReference type="InterPro" id="IPR036390">
    <property type="entry name" value="WH_DNA-bd_sf"/>
</dbReference>
<dbReference type="AlphaFoldDB" id="A0A449BK60"/>
<dbReference type="Proteomes" id="UP000290909">
    <property type="component" value="Chromosome"/>
</dbReference>